<feature type="transmembrane region" description="Helical" evidence="1">
    <location>
        <begin position="6"/>
        <end position="24"/>
    </location>
</feature>
<comment type="caution">
    <text evidence="2">The sequence shown here is derived from an EMBL/GenBank/DDBJ whole genome shotgun (WGS) entry which is preliminary data.</text>
</comment>
<keyword evidence="1" id="KW-0472">Membrane</keyword>
<sequence>MEKDAQYVYACLGGTFAALASLFAKFTVDKTTTQTVLGLTNYSPKVRFQININKWLLFFYAAAEFIYQYAHIINHHLTDGRAFARTVLGPGHRLERVHVALLFESARVIVIIEQLLSFGDGNPELGELYGDCVFRLLRVRPCRNAQMGRRDRPYCRWNIVLVKR</sequence>
<accession>A0A1R1YRR5</accession>
<organism evidence="2 3">
    <name type="scientific">Smittium culicis</name>
    <dbReference type="NCBI Taxonomy" id="133412"/>
    <lineage>
        <taxon>Eukaryota</taxon>
        <taxon>Fungi</taxon>
        <taxon>Fungi incertae sedis</taxon>
        <taxon>Zoopagomycota</taxon>
        <taxon>Kickxellomycotina</taxon>
        <taxon>Harpellomycetes</taxon>
        <taxon>Harpellales</taxon>
        <taxon>Legeriomycetaceae</taxon>
        <taxon>Smittium</taxon>
    </lineage>
</organism>
<evidence type="ECO:0000313" key="2">
    <source>
        <dbReference type="EMBL" id="OMJ29584.1"/>
    </source>
</evidence>
<keyword evidence="1" id="KW-0812">Transmembrane</keyword>
<dbReference type="Proteomes" id="UP000187429">
    <property type="component" value="Unassembled WGS sequence"/>
</dbReference>
<dbReference type="EMBL" id="LSSM01000245">
    <property type="protein sequence ID" value="OMJ29584.1"/>
    <property type="molecule type" value="Genomic_DNA"/>
</dbReference>
<dbReference type="AlphaFoldDB" id="A0A1R1YRR5"/>
<keyword evidence="3" id="KW-1185">Reference proteome</keyword>
<evidence type="ECO:0000313" key="3">
    <source>
        <dbReference type="Proteomes" id="UP000187429"/>
    </source>
</evidence>
<proteinExistence type="predicted"/>
<name>A0A1R1YRR5_9FUNG</name>
<gene>
    <name evidence="2" type="ORF">AYI69_g911</name>
</gene>
<evidence type="ECO:0000256" key="1">
    <source>
        <dbReference type="SAM" id="Phobius"/>
    </source>
</evidence>
<keyword evidence="1" id="KW-1133">Transmembrane helix</keyword>
<protein>
    <submittedName>
        <fullName evidence="2">Uncharacterized protein</fullName>
    </submittedName>
</protein>
<reference evidence="3" key="1">
    <citation type="submission" date="2017-01" db="EMBL/GenBank/DDBJ databases">
        <authorList>
            <person name="Wang Y."/>
            <person name="White M."/>
            <person name="Kvist S."/>
            <person name="Moncalvo J.-M."/>
        </authorList>
    </citation>
    <scope>NUCLEOTIDE SEQUENCE [LARGE SCALE GENOMIC DNA]</scope>
    <source>
        <strain evidence="3">ID-206-W2</strain>
    </source>
</reference>